<evidence type="ECO:0000313" key="2">
    <source>
        <dbReference type="EMBL" id="GGB20086.1"/>
    </source>
</evidence>
<sequence>MKTEVYTINKGVNRAVEFRGLQAQYIWWLGGGIVSMLALFAVLYIFGLNPFVCLGIITVAGTVLFREVYRMSRTYGQHGLMKKAAARRLPNRIRAGTRKPFLREGNMRQKN</sequence>
<keyword evidence="3" id="KW-1185">Reference proteome</keyword>
<reference evidence="2" key="2">
    <citation type="submission" date="2020-09" db="EMBL/GenBank/DDBJ databases">
        <authorList>
            <person name="Sun Q."/>
            <person name="Zhou Y."/>
        </authorList>
    </citation>
    <scope>NUCLEOTIDE SEQUENCE</scope>
    <source>
        <strain evidence="2">CGMCC 1.15448</strain>
    </source>
</reference>
<dbReference type="Proteomes" id="UP000607559">
    <property type="component" value="Unassembled WGS sequence"/>
</dbReference>
<protein>
    <recommendedName>
        <fullName evidence="4">DUF4133 domain-containing protein</fullName>
    </recommendedName>
</protein>
<dbReference type="AlphaFoldDB" id="A0A8J2XTT1"/>
<feature type="transmembrane region" description="Helical" evidence="1">
    <location>
        <begin position="51"/>
        <end position="69"/>
    </location>
</feature>
<name>A0A8J2XTT1_9BACT</name>
<evidence type="ECO:0000313" key="3">
    <source>
        <dbReference type="Proteomes" id="UP000607559"/>
    </source>
</evidence>
<proteinExistence type="predicted"/>
<dbReference type="Pfam" id="PF13571">
    <property type="entry name" value="DUF4133"/>
    <property type="match status" value="1"/>
</dbReference>
<dbReference type="EMBL" id="BMJC01000006">
    <property type="protein sequence ID" value="GGB20086.1"/>
    <property type="molecule type" value="Genomic_DNA"/>
</dbReference>
<accession>A0A8J2XTT1</accession>
<keyword evidence="1" id="KW-0812">Transmembrane</keyword>
<dbReference type="RefSeq" id="WP_188936956.1">
    <property type="nucleotide sequence ID" value="NZ_BMJC01000006.1"/>
</dbReference>
<keyword evidence="1" id="KW-0472">Membrane</keyword>
<dbReference type="InterPro" id="IPR025407">
    <property type="entry name" value="DUF4133"/>
</dbReference>
<gene>
    <name evidence="2" type="ORF">GCM10011511_49760</name>
</gene>
<reference evidence="2" key="1">
    <citation type="journal article" date="2014" name="Int. J. Syst. Evol. Microbiol.">
        <title>Complete genome sequence of Corynebacterium casei LMG S-19264T (=DSM 44701T), isolated from a smear-ripened cheese.</title>
        <authorList>
            <consortium name="US DOE Joint Genome Institute (JGI-PGF)"/>
            <person name="Walter F."/>
            <person name="Albersmeier A."/>
            <person name="Kalinowski J."/>
            <person name="Ruckert C."/>
        </authorList>
    </citation>
    <scope>NUCLEOTIDE SEQUENCE</scope>
    <source>
        <strain evidence="2">CGMCC 1.15448</strain>
    </source>
</reference>
<feature type="transmembrane region" description="Helical" evidence="1">
    <location>
        <begin position="25"/>
        <end position="45"/>
    </location>
</feature>
<evidence type="ECO:0008006" key="4">
    <source>
        <dbReference type="Google" id="ProtNLM"/>
    </source>
</evidence>
<keyword evidence="1" id="KW-1133">Transmembrane helix</keyword>
<evidence type="ECO:0000256" key="1">
    <source>
        <dbReference type="SAM" id="Phobius"/>
    </source>
</evidence>
<organism evidence="2 3">
    <name type="scientific">Puia dinghuensis</name>
    <dbReference type="NCBI Taxonomy" id="1792502"/>
    <lineage>
        <taxon>Bacteria</taxon>
        <taxon>Pseudomonadati</taxon>
        <taxon>Bacteroidota</taxon>
        <taxon>Chitinophagia</taxon>
        <taxon>Chitinophagales</taxon>
        <taxon>Chitinophagaceae</taxon>
        <taxon>Puia</taxon>
    </lineage>
</organism>
<comment type="caution">
    <text evidence="2">The sequence shown here is derived from an EMBL/GenBank/DDBJ whole genome shotgun (WGS) entry which is preliminary data.</text>
</comment>